<dbReference type="Gene3D" id="2.40.50.140">
    <property type="entry name" value="Nucleic acid-binding proteins"/>
    <property type="match status" value="1"/>
</dbReference>
<dbReference type="InterPro" id="IPR012340">
    <property type="entry name" value="NA-bd_OB-fold"/>
</dbReference>
<proteinExistence type="predicted"/>
<protein>
    <submittedName>
        <fullName evidence="1">Uncharacterized protein</fullName>
    </submittedName>
</protein>
<dbReference type="EMBL" id="ATMH01012430">
    <property type="protein sequence ID" value="EPY15196.1"/>
    <property type="molecule type" value="Genomic_DNA"/>
</dbReference>
<reference evidence="1 2" key="1">
    <citation type="journal article" date="2013" name="PLoS ONE">
        <title>Predicting the Proteins of Angomonas deanei, Strigomonas culicis and Their Respective Endosymbionts Reveals New Aspects of the Trypanosomatidae Family.</title>
        <authorList>
            <person name="Motta M.C."/>
            <person name="Martins A.C."/>
            <person name="de Souza S.S."/>
            <person name="Catta-Preta C.M."/>
            <person name="Silva R."/>
            <person name="Klein C.C."/>
            <person name="de Almeida L.G."/>
            <person name="de Lima Cunha O."/>
            <person name="Ciapina L.P."/>
            <person name="Brocchi M."/>
            <person name="Colabardini A.C."/>
            <person name="de Araujo Lima B."/>
            <person name="Machado C.R."/>
            <person name="de Almeida Soares C.M."/>
            <person name="Probst C.M."/>
            <person name="de Menezes C.B."/>
            <person name="Thompson C.E."/>
            <person name="Bartholomeu D.C."/>
            <person name="Gradia D.F."/>
            <person name="Pavoni D.P."/>
            <person name="Grisard E.C."/>
            <person name="Fantinatti-Garboggini F."/>
            <person name="Marchini F.K."/>
            <person name="Rodrigues-Luiz G.F."/>
            <person name="Wagner G."/>
            <person name="Goldman G.H."/>
            <person name="Fietto J.L."/>
            <person name="Elias M.C."/>
            <person name="Goldman M.H."/>
            <person name="Sagot M.F."/>
            <person name="Pereira M."/>
            <person name="Stoco P.H."/>
            <person name="de Mendonca-Neto R.P."/>
            <person name="Teixeira S.M."/>
            <person name="Maciel T.E."/>
            <person name="de Oliveira Mendes T.A."/>
            <person name="Urmenyi T.P."/>
            <person name="de Souza W."/>
            <person name="Schenkman S."/>
            <person name="de Vasconcelos A.T."/>
        </authorList>
    </citation>
    <scope>NUCLEOTIDE SEQUENCE [LARGE SCALE GENOMIC DNA]</scope>
</reference>
<evidence type="ECO:0000313" key="2">
    <source>
        <dbReference type="Proteomes" id="UP000015354"/>
    </source>
</evidence>
<dbReference type="Proteomes" id="UP000015354">
    <property type="component" value="Unassembled WGS sequence"/>
</dbReference>
<comment type="caution">
    <text evidence="1">The sequence shown here is derived from an EMBL/GenBank/DDBJ whole genome shotgun (WGS) entry which is preliminary data.</text>
</comment>
<keyword evidence="2" id="KW-1185">Reference proteome</keyword>
<dbReference type="PANTHER" id="PTHR40735">
    <property type="entry name" value="RNA-EDITING COMPLEX PROTEIN MP42-RELATED"/>
    <property type="match status" value="1"/>
</dbReference>
<organism evidence="1 2">
    <name type="scientific">Strigomonas culicis</name>
    <dbReference type="NCBI Taxonomy" id="28005"/>
    <lineage>
        <taxon>Eukaryota</taxon>
        <taxon>Discoba</taxon>
        <taxon>Euglenozoa</taxon>
        <taxon>Kinetoplastea</taxon>
        <taxon>Metakinetoplastina</taxon>
        <taxon>Trypanosomatida</taxon>
        <taxon>Trypanosomatidae</taxon>
        <taxon>Strigomonadinae</taxon>
        <taxon>Strigomonas</taxon>
    </lineage>
</organism>
<sequence>MACIGQVVDIQEGYVGASSVLQFVVKVTEPVSSPTATKTQDEEYVVVRCIGERVPRLLLLQQIRVHTFVFVSGILRLNRQRSVHAAVVPPTDKGGAGGSGGETVQSSKDYAFPYIQISPPFGFIKAL</sequence>
<dbReference type="AlphaFoldDB" id="S9UKL9"/>
<dbReference type="OrthoDB" id="267660at2759"/>
<dbReference type="PANTHER" id="PTHR40735:SF2">
    <property type="entry name" value="RNA-EDITING COMPLEX PROTEIN MP81"/>
    <property type="match status" value="1"/>
</dbReference>
<accession>S9UKL9</accession>
<name>S9UKL9_9TRYP</name>
<evidence type="ECO:0000313" key="1">
    <source>
        <dbReference type="EMBL" id="EPY15196.1"/>
    </source>
</evidence>
<gene>
    <name evidence="1" type="ORF">STCU_12262</name>
</gene>